<keyword evidence="4" id="KW-0963">Cytoplasm</keyword>
<dbReference type="InterPro" id="IPR013221">
    <property type="entry name" value="Mur_ligase_cen"/>
</dbReference>
<sequence length="487" mass="52803">MHRGIGGSGLSALALVASRQGWKVTGSDLAESQMLISVREAGITAHVGHSADHITDAARPDVVVVSSAIPDENPEIKRAKELGVQVCKRSEWLGLLTAPYKLLAVAGSHGKTSTSAMLAVALRSLGKDVTAVIGGEVFQFPNEANAVIGSSDVFVLESDEYDGAFLDLRPRIAVVTNVEWEHVDIFPDEESVRTIFRSFVQTLRPGGVLLLCNENPGSQTLLDAYLDDRPSLRRQIFTYGLGPSSDFRAEELRANARGGTNFAVTYCGRPLADVSLGFAGTHMVLNALAVLALVVLHINEARPRSAHARLDTSVVRAARQAAQALGTFQGVKRRFELVGEVPGLKVYDDYAHHPTEVRATLQAARQKFPNKKIWVVFQPHTYSRLAKLLPDFAPAFTQADRVIVTEVYSAREKNVFGVSGKDLATSIKGVRATFIAELDDVVQRLASDVLNRDLDEDNIILLNLGAGDITRVGPRVLSDLTRSLRLG</sequence>
<dbReference type="PANTHER" id="PTHR43445">
    <property type="entry name" value="UDP-N-ACETYLMURAMATE--L-ALANINE LIGASE-RELATED"/>
    <property type="match status" value="1"/>
</dbReference>
<feature type="domain" description="Mur ligase C-terminal" evidence="10">
    <location>
        <begin position="333"/>
        <end position="451"/>
    </location>
</feature>
<evidence type="ECO:0000256" key="3">
    <source>
        <dbReference type="ARBA" id="ARBA00012211"/>
    </source>
</evidence>
<evidence type="ECO:0000256" key="4">
    <source>
        <dbReference type="ARBA" id="ARBA00022490"/>
    </source>
</evidence>
<evidence type="ECO:0000256" key="2">
    <source>
        <dbReference type="ARBA" id="ARBA00004752"/>
    </source>
</evidence>
<dbReference type="GO" id="GO:0005524">
    <property type="term" value="F:ATP binding"/>
    <property type="evidence" value="ECO:0007669"/>
    <property type="project" value="UniProtKB-KW"/>
</dbReference>
<dbReference type="OMA" id="DITYQLR"/>
<comment type="catalytic activity">
    <reaction evidence="8">
        <text>UDP-N-acetyl-alpha-D-muramate + L-alanine + ATP = UDP-N-acetyl-alpha-D-muramoyl-L-alanine + ADP + phosphate + H(+)</text>
        <dbReference type="Rhea" id="RHEA:23372"/>
        <dbReference type="ChEBI" id="CHEBI:15378"/>
        <dbReference type="ChEBI" id="CHEBI:30616"/>
        <dbReference type="ChEBI" id="CHEBI:43474"/>
        <dbReference type="ChEBI" id="CHEBI:57972"/>
        <dbReference type="ChEBI" id="CHEBI:70757"/>
        <dbReference type="ChEBI" id="CHEBI:83898"/>
        <dbReference type="ChEBI" id="CHEBI:456216"/>
        <dbReference type="EC" id="6.3.2.8"/>
    </reaction>
</comment>
<dbReference type="SUPFAM" id="SSF51984">
    <property type="entry name" value="MurCD N-terminal domain"/>
    <property type="match status" value="1"/>
</dbReference>
<dbReference type="Gene3D" id="3.90.190.20">
    <property type="entry name" value="Mur ligase, C-terminal domain"/>
    <property type="match status" value="1"/>
</dbReference>
<protein>
    <recommendedName>
        <fullName evidence="3">UDP-N-acetylmuramate--L-alanine ligase</fullName>
        <ecNumber evidence="3">6.3.2.8</ecNumber>
    </recommendedName>
</protein>
<reference evidence="12 13" key="1">
    <citation type="journal article" date="2014" name="Nat. Commun.">
        <title>Klebsormidium flaccidum genome reveals primary factors for plant terrestrial adaptation.</title>
        <authorList>
            <person name="Hori K."/>
            <person name="Maruyama F."/>
            <person name="Fujisawa T."/>
            <person name="Togashi T."/>
            <person name="Yamamoto N."/>
            <person name="Seo M."/>
            <person name="Sato S."/>
            <person name="Yamada T."/>
            <person name="Mori H."/>
            <person name="Tajima N."/>
            <person name="Moriyama T."/>
            <person name="Ikeuchi M."/>
            <person name="Watanabe M."/>
            <person name="Wada H."/>
            <person name="Kobayashi K."/>
            <person name="Saito M."/>
            <person name="Masuda T."/>
            <person name="Sasaki-Sekimoto Y."/>
            <person name="Mashiguchi K."/>
            <person name="Awai K."/>
            <person name="Shimojima M."/>
            <person name="Masuda S."/>
            <person name="Iwai M."/>
            <person name="Nobusawa T."/>
            <person name="Narise T."/>
            <person name="Kondo S."/>
            <person name="Saito H."/>
            <person name="Sato R."/>
            <person name="Murakawa M."/>
            <person name="Ihara Y."/>
            <person name="Oshima-Yamada Y."/>
            <person name="Ohtaka K."/>
            <person name="Satoh M."/>
            <person name="Sonobe K."/>
            <person name="Ishii M."/>
            <person name="Ohtani R."/>
            <person name="Kanamori-Sato M."/>
            <person name="Honoki R."/>
            <person name="Miyazaki D."/>
            <person name="Mochizuki H."/>
            <person name="Umetsu J."/>
            <person name="Higashi K."/>
            <person name="Shibata D."/>
            <person name="Kamiya Y."/>
            <person name="Sato N."/>
            <person name="Nakamura Y."/>
            <person name="Tabata S."/>
            <person name="Ida S."/>
            <person name="Kurokawa K."/>
            <person name="Ohta H."/>
        </authorList>
    </citation>
    <scope>NUCLEOTIDE SEQUENCE [LARGE SCALE GENOMIC DNA]</scope>
    <source>
        <strain evidence="12 13">NIES-2285</strain>
    </source>
</reference>
<dbReference type="InterPro" id="IPR004101">
    <property type="entry name" value="Mur_ligase_C"/>
</dbReference>
<proteinExistence type="inferred from homology"/>
<dbReference type="InterPro" id="IPR036565">
    <property type="entry name" value="Mur-like_cat_sf"/>
</dbReference>
<name>A0A1Y1I447_KLENI</name>
<dbReference type="UniPathway" id="UPA00219"/>
<dbReference type="Proteomes" id="UP000054558">
    <property type="component" value="Unassembled WGS sequence"/>
</dbReference>
<keyword evidence="7" id="KW-0067">ATP-binding</keyword>
<evidence type="ECO:0000259" key="11">
    <source>
        <dbReference type="Pfam" id="PF08245"/>
    </source>
</evidence>
<dbReference type="AlphaFoldDB" id="A0A1Y1I447"/>
<dbReference type="HAMAP" id="MF_00046">
    <property type="entry name" value="MurC"/>
    <property type="match status" value="1"/>
</dbReference>
<evidence type="ECO:0000259" key="9">
    <source>
        <dbReference type="Pfam" id="PF01225"/>
    </source>
</evidence>
<dbReference type="OrthoDB" id="2017219at2759"/>
<dbReference type="Gene3D" id="3.40.1190.10">
    <property type="entry name" value="Mur-like, catalytic domain"/>
    <property type="match status" value="1"/>
</dbReference>
<gene>
    <name evidence="12" type="ORF">KFL_002500030</name>
</gene>
<dbReference type="EMBL" id="DF237199">
    <property type="protein sequence ID" value="GAQ85705.1"/>
    <property type="molecule type" value="Genomic_DNA"/>
</dbReference>
<dbReference type="PANTHER" id="PTHR43445:SF3">
    <property type="entry name" value="UDP-N-ACETYLMURAMATE--L-ALANINE LIGASE"/>
    <property type="match status" value="1"/>
</dbReference>
<dbReference type="STRING" id="105231.A0A1Y1I447"/>
<evidence type="ECO:0000313" key="12">
    <source>
        <dbReference type="EMBL" id="GAQ85705.1"/>
    </source>
</evidence>
<dbReference type="InterPro" id="IPR050061">
    <property type="entry name" value="MurCDEF_pg_biosynth"/>
</dbReference>
<dbReference type="EC" id="6.3.2.8" evidence="3"/>
<dbReference type="GO" id="GO:0005737">
    <property type="term" value="C:cytoplasm"/>
    <property type="evidence" value="ECO:0007669"/>
    <property type="project" value="UniProtKB-SubCell"/>
</dbReference>
<feature type="domain" description="Mur ligase central" evidence="11">
    <location>
        <begin position="105"/>
        <end position="293"/>
    </location>
</feature>
<dbReference type="Pfam" id="PF02875">
    <property type="entry name" value="Mur_ligase_C"/>
    <property type="match status" value="1"/>
</dbReference>
<feature type="domain" description="Mur ligase N-terminal catalytic" evidence="9">
    <location>
        <begin position="4"/>
        <end position="100"/>
    </location>
</feature>
<dbReference type="SUPFAM" id="SSF53623">
    <property type="entry name" value="MurD-like peptide ligases, catalytic domain"/>
    <property type="match status" value="1"/>
</dbReference>
<organism evidence="12 13">
    <name type="scientific">Klebsormidium nitens</name>
    <name type="common">Green alga</name>
    <name type="synonym">Ulothrix nitens</name>
    <dbReference type="NCBI Taxonomy" id="105231"/>
    <lineage>
        <taxon>Eukaryota</taxon>
        <taxon>Viridiplantae</taxon>
        <taxon>Streptophyta</taxon>
        <taxon>Klebsormidiophyceae</taxon>
        <taxon>Klebsormidiales</taxon>
        <taxon>Klebsormidiaceae</taxon>
        <taxon>Klebsormidium</taxon>
    </lineage>
</organism>
<dbReference type="Pfam" id="PF08245">
    <property type="entry name" value="Mur_ligase_M"/>
    <property type="match status" value="1"/>
</dbReference>
<dbReference type="GO" id="GO:0008763">
    <property type="term" value="F:UDP-N-acetylmuramate-L-alanine ligase activity"/>
    <property type="evidence" value="ECO:0007669"/>
    <property type="project" value="UniProtKB-EC"/>
</dbReference>
<keyword evidence="13" id="KW-1185">Reference proteome</keyword>
<evidence type="ECO:0000256" key="6">
    <source>
        <dbReference type="ARBA" id="ARBA00022741"/>
    </source>
</evidence>
<dbReference type="NCBIfam" id="TIGR01082">
    <property type="entry name" value="murC"/>
    <property type="match status" value="1"/>
</dbReference>
<evidence type="ECO:0000256" key="1">
    <source>
        <dbReference type="ARBA" id="ARBA00004496"/>
    </source>
</evidence>
<evidence type="ECO:0000256" key="7">
    <source>
        <dbReference type="ARBA" id="ARBA00022840"/>
    </source>
</evidence>
<dbReference type="InterPro" id="IPR000713">
    <property type="entry name" value="Mur_ligase_N"/>
</dbReference>
<keyword evidence="6" id="KW-0547">Nucleotide-binding</keyword>
<keyword evidence="5" id="KW-0436">Ligase</keyword>
<evidence type="ECO:0000256" key="5">
    <source>
        <dbReference type="ARBA" id="ARBA00022598"/>
    </source>
</evidence>
<dbReference type="Pfam" id="PF01225">
    <property type="entry name" value="Mur_ligase"/>
    <property type="match status" value="1"/>
</dbReference>
<evidence type="ECO:0000256" key="8">
    <source>
        <dbReference type="ARBA" id="ARBA00047833"/>
    </source>
</evidence>
<dbReference type="InterPro" id="IPR036615">
    <property type="entry name" value="Mur_ligase_C_dom_sf"/>
</dbReference>
<evidence type="ECO:0000259" key="10">
    <source>
        <dbReference type="Pfam" id="PF02875"/>
    </source>
</evidence>
<comment type="subcellular location">
    <subcellularLocation>
        <location evidence="1">Cytoplasm</location>
    </subcellularLocation>
</comment>
<evidence type="ECO:0000313" key="13">
    <source>
        <dbReference type="Proteomes" id="UP000054558"/>
    </source>
</evidence>
<dbReference type="Gene3D" id="3.40.50.720">
    <property type="entry name" value="NAD(P)-binding Rossmann-like Domain"/>
    <property type="match status" value="1"/>
</dbReference>
<accession>A0A1Y1I447</accession>
<comment type="pathway">
    <text evidence="2">Cell wall biogenesis; peptidoglycan biosynthesis.</text>
</comment>
<dbReference type="InterPro" id="IPR005758">
    <property type="entry name" value="UDP-N-AcMur_Ala_ligase_MurC"/>
</dbReference>
<dbReference type="SUPFAM" id="SSF53244">
    <property type="entry name" value="MurD-like peptide ligases, peptide-binding domain"/>
    <property type="match status" value="1"/>
</dbReference>